<dbReference type="Gene3D" id="3.40.50.1820">
    <property type="entry name" value="alpha/beta hydrolase"/>
    <property type="match status" value="1"/>
</dbReference>
<feature type="region of interest" description="Disordered" evidence="1">
    <location>
        <begin position="173"/>
        <end position="201"/>
    </location>
</feature>
<keyword evidence="3" id="KW-1185">Reference proteome</keyword>
<feature type="region of interest" description="Disordered" evidence="1">
    <location>
        <begin position="289"/>
        <end position="318"/>
    </location>
</feature>
<protein>
    <recommendedName>
        <fullName evidence="4">Alpha/beta-hydrolase</fullName>
    </recommendedName>
</protein>
<dbReference type="EMBL" id="JAAAIL010000227">
    <property type="protein sequence ID" value="KAG0278017.1"/>
    <property type="molecule type" value="Genomic_DNA"/>
</dbReference>
<name>A0AAD4DH31_9FUNG</name>
<feature type="compositionally biased region" description="Polar residues" evidence="1">
    <location>
        <begin position="173"/>
        <end position="186"/>
    </location>
</feature>
<dbReference type="PANTHER" id="PTHR42103">
    <property type="entry name" value="ALPHA/BETA-HYDROLASES SUPERFAMILY PROTEIN"/>
    <property type="match status" value="1"/>
</dbReference>
<dbReference type="Proteomes" id="UP001194580">
    <property type="component" value="Unassembled WGS sequence"/>
</dbReference>
<dbReference type="InterPro" id="IPR029058">
    <property type="entry name" value="AB_hydrolase_fold"/>
</dbReference>
<dbReference type="SUPFAM" id="SSF53474">
    <property type="entry name" value="alpha/beta-Hydrolases"/>
    <property type="match status" value="1"/>
</dbReference>
<evidence type="ECO:0000313" key="2">
    <source>
        <dbReference type="EMBL" id="KAG0278017.1"/>
    </source>
</evidence>
<evidence type="ECO:0008006" key="4">
    <source>
        <dbReference type="Google" id="ProtNLM"/>
    </source>
</evidence>
<reference evidence="2" key="1">
    <citation type="journal article" date="2020" name="Fungal Divers.">
        <title>Resolving the Mortierellaceae phylogeny through synthesis of multi-gene phylogenetics and phylogenomics.</title>
        <authorList>
            <person name="Vandepol N."/>
            <person name="Liber J."/>
            <person name="Desiro A."/>
            <person name="Na H."/>
            <person name="Kennedy M."/>
            <person name="Barry K."/>
            <person name="Grigoriev I.V."/>
            <person name="Miller A.N."/>
            <person name="O'Donnell K."/>
            <person name="Stajich J.E."/>
            <person name="Bonito G."/>
        </authorList>
    </citation>
    <scope>NUCLEOTIDE SEQUENCE</scope>
    <source>
        <strain evidence="2">NRRL 28262</strain>
    </source>
</reference>
<accession>A0AAD4DH31</accession>
<evidence type="ECO:0000256" key="1">
    <source>
        <dbReference type="SAM" id="MobiDB-lite"/>
    </source>
</evidence>
<feature type="compositionally biased region" description="Low complexity" evidence="1">
    <location>
        <begin position="109"/>
        <end position="124"/>
    </location>
</feature>
<organism evidence="2 3">
    <name type="scientific">Linnemannia exigua</name>
    <dbReference type="NCBI Taxonomy" id="604196"/>
    <lineage>
        <taxon>Eukaryota</taxon>
        <taxon>Fungi</taxon>
        <taxon>Fungi incertae sedis</taxon>
        <taxon>Mucoromycota</taxon>
        <taxon>Mortierellomycotina</taxon>
        <taxon>Mortierellomycetes</taxon>
        <taxon>Mortierellales</taxon>
        <taxon>Mortierellaceae</taxon>
        <taxon>Linnemannia</taxon>
    </lineage>
</organism>
<evidence type="ECO:0000313" key="3">
    <source>
        <dbReference type="Proteomes" id="UP001194580"/>
    </source>
</evidence>
<comment type="caution">
    <text evidence="2">The sequence shown here is derived from an EMBL/GenBank/DDBJ whole genome shotgun (WGS) entry which is preliminary data.</text>
</comment>
<proteinExistence type="predicted"/>
<dbReference type="AlphaFoldDB" id="A0AAD4DH31"/>
<feature type="region of interest" description="Disordered" evidence="1">
    <location>
        <begin position="81"/>
        <end position="124"/>
    </location>
</feature>
<gene>
    <name evidence="2" type="ORF">BGZ95_004889</name>
</gene>
<sequence length="403" mass="42902">MASIPIPRRYRTVVYIPSRTDGTMLEVCLSIPTTVSSQPQAYTGVVIAHPYGPLGGSNNNNVVGAMLQWFETSSLSAPITLSTSSRKSKKATKRTSTGARKGSSPHQDAGSPASASSPTTPAKSAGAQAESLACVICAFNFRGCGKSKGKTSWFGEAEREDYQTIVDFLQSGSRTGSSASHLNSPTTERHDSGTGSPASNRAVFDETGTEIDPPRLPFLSRFILSGFSYGGMIASTIPPPLRNPADPTSAHLPTTYILISYPAGVAWFLTSGAQAGFYKRAKAILQGEQHSPGDTAAATKDDAETTAETDAGTGSESKKSTVEAYFITGAHDQFTSPKTLLNWLKTNAGLSPPNKMTGSSFALTRPDGAIHVDVVEDVDHFWLDREQELVDRLQAWWSDTHSS</sequence>
<dbReference type="PANTHER" id="PTHR42103:SF2">
    <property type="entry name" value="AB HYDROLASE-1 DOMAIN-CONTAINING PROTEIN"/>
    <property type="match status" value="1"/>
</dbReference>